<sequence length="112" mass="13295">MPENGALLFNRVNREAFESNCGDFFVTVLPVYGLDERRWWRVRVTIKVQMFELSDGRLNRHILMSNALPKLVVFRQYNSLSFDESLGIYDCRRELSWIDLCVSFLILFKRNV</sequence>
<comment type="caution">
    <text evidence="1">The sequence shown here is derived from an EMBL/GenBank/DDBJ whole genome shotgun (WGS) entry which is preliminary data.</text>
</comment>
<gene>
    <name evidence="1" type="ORF">VCR5J5_1370196</name>
</gene>
<organism evidence="1 2">
    <name type="scientific">Vibrio crassostreae</name>
    <dbReference type="NCBI Taxonomy" id="246167"/>
    <lineage>
        <taxon>Bacteria</taxon>
        <taxon>Pseudomonadati</taxon>
        <taxon>Pseudomonadota</taxon>
        <taxon>Gammaproteobacteria</taxon>
        <taxon>Vibrionales</taxon>
        <taxon>Vibrionaceae</taxon>
        <taxon>Vibrio</taxon>
    </lineage>
</organism>
<dbReference type="EMBL" id="CCJV01000043">
    <property type="protein sequence ID" value="CDT03409.1"/>
    <property type="molecule type" value="Genomic_DNA"/>
</dbReference>
<protein>
    <submittedName>
        <fullName evidence="1">Uncharacterized protein</fullName>
    </submittedName>
</protein>
<evidence type="ECO:0000313" key="2">
    <source>
        <dbReference type="Proteomes" id="UP000049495"/>
    </source>
</evidence>
<dbReference type="Proteomes" id="UP000049495">
    <property type="component" value="Unassembled WGS sequence"/>
</dbReference>
<reference evidence="2" key="1">
    <citation type="submission" date="2014-06" db="EMBL/GenBank/DDBJ databases">
        <authorList>
            <person name="Le Roux Frederique"/>
        </authorList>
    </citation>
    <scope>NUCLEOTIDE SEQUENCE [LARGE SCALE GENOMIC DNA]</scope>
    <source>
        <strain evidence="2">J5-5</strain>
    </source>
</reference>
<proteinExistence type="predicted"/>
<accession>A0A822MTM1</accession>
<name>A0A822MTM1_9VIBR</name>
<evidence type="ECO:0000313" key="1">
    <source>
        <dbReference type="EMBL" id="CDT03409.1"/>
    </source>
</evidence>
<dbReference type="AlphaFoldDB" id="A0A822MTM1"/>